<dbReference type="EMBL" id="CP158374">
    <property type="protein sequence ID" value="XBX82608.1"/>
    <property type="molecule type" value="Genomic_DNA"/>
</dbReference>
<dbReference type="InterPro" id="IPR036388">
    <property type="entry name" value="WH-like_DNA-bd_sf"/>
</dbReference>
<dbReference type="SUPFAM" id="SSF46785">
    <property type="entry name" value="Winged helix' DNA-binding domain"/>
    <property type="match status" value="1"/>
</dbReference>
<dbReference type="AlphaFoldDB" id="A0AAU7W9F4"/>
<sequence length="120" mass="13174">MSDAPKHHPFACGLDAAVAVVGGKWKPLILWALAGEEPRRFGELRRSLPGVSEKMLTQQLRELEHDGIVHREVYREVPPRVEYSLTALGRTLNEALAPLGDWGDANLATIAQTRARPAAS</sequence>
<dbReference type="InterPro" id="IPR036390">
    <property type="entry name" value="WH_DNA-bd_sf"/>
</dbReference>
<dbReference type="PROSITE" id="PS51118">
    <property type="entry name" value="HTH_HXLR"/>
    <property type="match status" value="1"/>
</dbReference>
<dbReference type="GO" id="GO:0003677">
    <property type="term" value="F:DNA binding"/>
    <property type="evidence" value="ECO:0007669"/>
    <property type="project" value="UniProtKB-KW"/>
</dbReference>
<keyword evidence="2" id="KW-0238">DNA-binding</keyword>
<dbReference type="Pfam" id="PF01638">
    <property type="entry name" value="HxlR"/>
    <property type="match status" value="1"/>
</dbReference>
<dbReference type="InterPro" id="IPR002577">
    <property type="entry name" value="HTH_HxlR"/>
</dbReference>
<dbReference type="PANTHER" id="PTHR33204:SF29">
    <property type="entry name" value="TRANSCRIPTIONAL REGULATOR"/>
    <property type="match status" value="1"/>
</dbReference>
<dbReference type="Gene3D" id="1.10.10.10">
    <property type="entry name" value="Winged helix-like DNA-binding domain superfamily/Winged helix DNA-binding domain"/>
    <property type="match status" value="1"/>
</dbReference>
<evidence type="ECO:0000256" key="2">
    <source>
        <dbReference type="ARBA" id="ARBA00023125"/>
    </source>
</evidence>
<evidence type="ECO:0000256" key="1">
    <source>
        <dbReference type="ARBA" id="ARBA00023015"/>
    </source>
</evidence>
<evidence type="ECO:0000256" key="3">
    <source>
        <dbReference type="ARBA" id="ARBA00023163"/>
    </source>
</evidence>
<protein>
    <submittedName>
        <fullName evidence="5">Helix-turn-helix domain-containing protein</fullName>
    </submittedName>
</protein>
<name>A0AAU7W9F4_9MICO</name>
<keyword evidence="1" id="KW-0805">Transcription regulation</keyword>
<dbReference type="PANTHER" id="PTHR33204">
    <property type="entry name" value="TRANSCRIPTIONAL REGULATOR, MARR FAMILY"/>
    <property type="match status" value="1"/>
</dbReference>
<reference evidence="5" key="1">
    <citation type="submission" date="2024-05" db="EMBL/GenBank/DDBJ databases">
        <authorList>
            <person name="Yu L."/>
        </authorList>
    </citation>
    <scope>NUCLEOTIDE SEQUENCE</scope>
    <source>
        <strain evidence="5">G08B096</strain>
    </source>
</reference>
<feature type="domain" description="HTH hxlR-type" evidence="4">
    <location>
        <begin position="12"/>
        <end position="111"/>
    </location>
</feature>
<keyword evidence="3" id="KW-0804">Transcription</keyword>
<evidence type="ECO:0000313" key="5">
    <source>
        <dbReference type="EMBL" id="XBX82608.1"/>
    </source>
</evidence>
<accession>A0AAU7W9F4</accession>
<gene>
    <name evidence="5" type="ORF">ABIQ69_01460</name>
</gene>
<dbReference type="RefSeq" id="WP_350348624.1">
    <property type="nucleotide sequence ID" value="NZ_CP158374.1"/>
</dbReference>
<evidence type="ECO:0000259" key="4">
    <source>
        <dbReference type="PROSITE" id="PS51118"/>
    </source>
</evidence>
<organism evidence="5">
    <name type="scientific">Agromyces sp. G08B096</name>
    <dbReference type="NCBI Taxonomy" id="3156399"/>
    <lineage>
        <taxon>Bacteria</taxon>
        <taxon>Bacillati</taxon>
        <taxon>Actinomycetota</taxon>
        <taxon>Actinomycetes</taxon>
        <taxon>Micrococcales</taxon>
        <taxon>Microbacteriaceae</taxon>
        <taxon>Agromyces</taxon>
    </lineage>
</organism>
<proteinExistence type="predicted"/>